<reference evidence="3" key="1">
    <citation type="submission" date="2016-05" db="EMBL/GenBank/DDBJ databases">
        <title>Comparative genomics of biotechnologically important yeasts.</title>
        <authorList>
            <consortium name="DOE Joint Genome Institute"/>
            <person name="Riley R."/>
            <person name="Haridas S."/>
            <person name="Wolfe K.H."/>
            <person name="Lopes M.R."/>
            <person name="Hittinger C.T."/>
            <person name="Goker M."/>
            <person name="Salamov A."/>
            <person name="Wisecaver J."/>
            <person name="Long T.M."/>
            <person name="Aerts A.L."/>
            <person name="Barry K."/>
            <person name="Choi C."/>
            <person name="Clum A."/>
            <person name="Coughlan A.Y."/>
            <person name="Deshpande S."/>
            <person name="Douglass A.P."/>
            <person name="Hanson S.J."/>
            <person name="Klenk H.-P."/>
            <person name="Labutti K."/>
            <person name="Lapidus A."/>
            <person name="Lindquist E."/>
            <person name="Lipzen A."/>
            <person name="Meier-Kolthoff J.P."/>
            <person name="Ohm R.A."/>
            <person name="Otillar R.P."/>
            <person name="Pangilinan J."/>
            <person name="Peng Y."/>
            <person name="Rokas A."/>
            <person name="Rosa C.A."/>
            <person name="Scheuner C."/>
            <person name="Sibirny A.A."/>
            <person name="Slot J.C."/>
            <person name="Stielow J.B."/>
            <person name="Sun H."/>
            <person name="Kurtzman C.P."/>
            <person name="Blackwell M."/>
            <person name="Grigoriev I.V."/>
            <person name="Jeffries T.W."/>
        </authorList>
    </citation>
    <scope>NUCLEOTIDE SEQUENCE [LARGE SCALE GENOMIC DNA]</scope>
    <source>
        <strain evidence="3">NRRL Y-12698</strain>
    </source>
</reference>
<evidence type="ECO:0000313" key="3">
    <source>
        <dbReference type="Proteomes" id="UP000094336"/>
    </source>
</evidence>
<dbReference type="AlphaFoldDB" id="A0A1E3QYN5"/>
<dbReference type="Proteomes" id="UP000094336">
    <property type="component" value="Unassembled WGS sequence"/>
</dbReference>
<protein>
    <submittedName>
        <fullName evidence="2">Uncharacterized protein</fullName>
    </submittedName>
</protein>
<feature type="region of interest" description="Disordered" evidence="1">
    <location>
        <begin position="1"/>
        <end position="26"/>
    </location>
</feature>
<name>A0A1E3QYN5_9ASCO</name>
<proteinExistence type="predicted"/>
<sequence>MPQSSLVSLQIPAQPRTPKQKPLSLQPSPCPRCFQGSVFRFLISPKETIVSCDNLECDYPFKCPQATRDHDLKVELQGTSSKRQRIDNLFQPTTTQDILDSCYQKIKLFNGTDLTVSSEILESSRREKNPSGVKVEVKLESSEDILMQLLADHTAMAVSRDEETTGVGSKSLYIDDRIASFITNQPSKT</sequence>
<dbReference type="GeneID" id="30145429"/>
<keyword evidence="3" id="KW-1185">Reference proteome</keyword>
<dbReference type="RefSeq" id="XP_018988127.1">
    <property type="nucleotide sequence ID" value="XM_019127576.1"/>
</dbReference>
<accession>A0A1E3QYN5</accession>
<dbReference type="EMBL" id="KV454426">
    <property type="protein sequence ID" value="ODQ82799.1"/>
    <property type="molecule type" value="Genomic_DNA"/>
</dbReference>
<evidence type="ECO:0000313" key="2">
    <source>
        <dbReference type="EMBL" id="ODQ82799.1"/>
    </source>
</evidence>
<evidence type="ECO:0000256" key="1">
    <source>
        <dbReference type="SAM" id="MobiDB-lite"/>
    </source>
</evidence>
<organism evidence="2 3">
    <name type="scientific">Babjeviella inositovora NRRL Y-12698</name>
    <dbReference type="NCBI Taxonomy" id="984486"/>
    <lineage>
        <taxon>Eukaryota</taxon>
        <taxon>Fungi</taxon>
        <taxon>Dikarya</taxon>
        <taxon>Ascomycota</taxon>
        <taxon>Saccharomycotina</taxon>
        <taxon>Pichiomycetes</taxon>
        <taxon>Serinales incertae sedis</taxon>
        <taxon>Babjeviella</taxon>
    </lineage>
</organism>
<gene>
    <name evidence="2" type="ORF">BABINDRAFT_159301</name>
</gene>